<dbReference type="RefSeq" id="WP_136015052.1">
    <property type="nucleotide sequence ID" value="NZ_SRZA01000103.1"/>
</dbReference>
<dbReference type="EMBL" id="SRZA01000103">
    <property type="protein sequence ID" value="TGX96828.1"/>
    <property type="molecule type" value="Genomic_DNA"/>
</dbReference>
<feature type="chain" id="PRO_5020207489" evidence="1">
    <location>
        <begin position="24"/>
        <end position="175"/>
    </location>
</feature>
<comment type="caution">
    <text evidence="2">The sequence shown here is derived from an EMBL/GenBank/DDBJ whole genome shotgun (WGS) entry which is preliminary data.</text>
</comment>
<dbReference type="Gene3D" id="2.40.128.260">
    <property type="entry name" value="Type IV secretion system, VirB10/TraB/TrbI"/>
    <property type="match status" value="1"/>
</dbReference>
<dbReference type="AlphaFoldDB" id="A0A4S2A881"/>
<dbReference type="InterPro" id="IPR042217">
    <property type="entry name" value="T4SS_VirB10/TrbI"/>
</dbReference>
<protein>
    <submittedName>
        <fullName evidence="2">Uncharacterized protein</fullName>
    </submittedName>
</protein>
<feature type="signal peptide" evidence="1">
    <location>
        <begin position="1"/>
        <end position="23"/>
    </location>
</feature>
<accession>A0A4S2A881</accession>
<evidence type="ECO:0000313" key="3">
    <source>
        <dbReference type="Proteomes" id="UP000305751"/>
    </source>
</evidence>
<evidence type="ECO:0000313" key="2">
    <source>
        <dbReference type="EMBL" id="TGX96828.1"/>
    </source>
</evidence>
<dbReference type="Proteomes" id="UP000305751">
    <property type="component" value="Unassembled WGS sequence"/>
</dbReference>
<keyword evidence="3" id="KW-1185">Reference proteome</keyword>
<gene>
    <name evidence="2" type="ORF">E5356_18960</name>
</gene>
<proteinExistence type="predicted"/>
<reference evidence="2 3" key="1">
    <citation type="submission" date="2019-04" db="EMBL/GenBank/DDBJ databases">
        <title>Microbes associate with the intestines of laboratory mice.</title>
        <authorList>
            <person name="Navarre W."/>
            <person name="Wong E."/>
            <person name="Huang K."/>
            <person name="Tropini C."/>
            <person name="Ng K."/>
            <person name="Yu B."/>
        </authorList>
    </citation>
    <scope>NUCLEOTIDE SEQUENCE [LARGE SCALE GENOMIC DNA]</scope>
    <source>
        <strain evidence="2 3">NM70_E10</strain>
    </source>
</reference>
<name>A0A4S2A881_9BACE</name>
<keyword evidence="1" id="KW-0732">Signal</keyword>
<evidence type="ECO:0000256" key="1">
    <source>
        <dbReference type="SAM" id="SignalP"/>
    </source>
</evidence>
<sequence>MKYTMRTILFMLLLLMGANVTYAYEDSNDFTIPANTPIPLILDYNISSKKIKKGMEVEFKVAQDIFIGNNSIPQGTSAIGKVVKATKGKSWGRAGKLSIEIDRLVLANNTPLKLKAPNIEKEGFSKKGSAWTWFWCTILFVPLNVIPPLCIKGENTDIQQGFTFVAYTVEEQTVR</sequence>
<organism evidence="2 3">
    <name type="scientific">Bacteroides acidifaciens</name>
    <dbReference type="NCBI Taxonomy" id="85831"/>
    <lineage>
        <taxon>Bacteria</taxon>
        <taxon>Pseudomonadati</taxon>
        <taxon>Bacteroidota</taxon>
        <taxon>Bacteroidia</taxon>
        <taxon>Bacteroidales</taxon>
        <taxon>Bacteroidaceae</taxon>
        <taxon>Bacteroides</taxon>
    </lineage>
</organism>